<dbReference type="GO" id="GO:0030203">
    <property type="term" value="P:glycosaminoglycan metabolic process"/>
    <property type="evidence" value="ECO:0007669"/>
    <property type="project" value="TreeGrafter"/>
</dbReference>
<evidence type="ECO:0000256" key="3">
    <source>
        <dbReference type="ARBA" id="ARBA00012663"/>
    </source>
</evidence>
<comment type="similarity">
    <text evidence="2">Belongs to the glycosyl hydrolase 20 family.</text>
</comment>
<dbReference type="InterPro" id="IPR013783">
    <property type="entry name" value="Ig-like_fold"/>
</dbReference>
<evidence type="ECO:0000256" key="4">
    <source>
        <dbReference type="ARBA" id="ARBA00022801"/>
    </source>
</evidence>
<proteinExistence type="inferred from homology"/>
<dbReference type="InterPro" id="IPR004866">
    <property type="entry name" value="CHB/HEX_N_dom"/>
</dbReference>
<dbReference type="CDD" id="cd02847">
    <property type="entry name" value="E_set_Chitobiase_C"/>
    <property type="match status" value="1"/>
</dbReference>
<accession>A0A6M1T5L5</accession>
<dbReference type="AlphaFoldDB" id="A0A6M1T5L5"/>
<keyword evidence="5" id="KW-0326">Glycosidase</keyword>
<dbReference type="InterPro" id="IPR014756">
    <property type="entry name" value="Ig_E-set"/>
</dbReference>
<dbReference type="SUPFAM" id="SSF51445">
    <property type="entry name" value="(Trans)glycosidases"/>
    <property type="match status" value="1"/>
</dbReference>
<dbReference type="InterPro" id="IPR017853">
    <property type="entry name" value="GH"/>
</dbReference>
<dbReference type="SMART" id="SM01081">
    <property type="entry name" value="CHB_HEX"/>
    <property type="match status" value="1"/>
</dbReference>
<keyword evidence="4 11" id="KW-0378">Hydrolase</keyword>
<evidence type="ECO:0000256" key="2">
    <source>
        <dbReference type="ARBA" id="ARBA00006285"/>
    </source>
</evidence>
<dbReference type="GO" id="GO:0030247">
    <property type="term" value="F:polysaccharide binding"/>
    <property type="evidence" value="ECO:0007669"/>
    <property type="project" value="InterPro"/>
</dbReference>
<protein>
    <recommendedName>
        <fullName evidence="3">beta-N-acetylhexosaminidase</fullName>
        <ecNumber evidence="3">3.2.1.52</ecNumber>
    </recommendedName>
    <alternativeName>
        <fullName evidence="6">Beta-N-acetylhexosaminidase</fullName>
    </alternativeName>
    <alternativeName>
        <fullName evidence="7">N-acetyl-beta-glucosaminidase</fullName>
    </alternativeName>
</protein>
<dbReference type="Gene3D" id="3.20.20.80">
    <property type="entry name" value="Glycosidases"/>
    <property type="match status" value="1"/>
</dbReference>
<dbReference type="EC" id="3.2.1.52" evidence="3"/>
<dbReference type="GO" id="GO:0005975">
    <property type="term" value="P:carbohydrate metabolic process"/>
    <property type="evidence" value="ECO:0007669"/>
    <property type="project" value="InterPro"/>
</dbReference>
<evidence type="ECO:0000313" key="11">
    <source>
        <dbReference type="EMBL" id="NGP75593.1"/>
    </source>
</evidence>
<evidence type="ECO:0000256" key="9">
    <source>
        <dbReference type="SAM" id="SignalP"/>
    </source>
</evidence>
<evidence type="ECO:0000313" key="12">
    <source>
        <dbReference type="Proteomes" id="UP000473278"/>
    </source>
</evidence>
<evidence type="ECO:0000256" key="6">
    <source>
        <dbReference type="ARBA" id="ARBA00030512"/>
    </source>
</evidence>
<evidence type="ECO:0000259" key="10">
    <source>
        <dbReference type="SMART" id="SM01081"/>
    </source>
</evidence>
<dbReference type="RefSeq" id="WP_165139030.1">
    <property type="nucleotide sequence ID" value="NZ_JAALLT010000001.1"/>
</dbReference>
<dbReference type="Pfam" id="PF03174">
    <property type="entry name" value="CHB_HEX_C"/>
    <property type="match status" value="1"/>
</dbReference>
<sequence length="856" mass="96665">MKRCRFTVLLLMLVFGLSLTAMSQNDRFDPASLHVTWELLDNHHQQSNSYLSSLTLINNGDQTLPAEGWSLYMNNLAGEDRTSNFYIERVNGDLNRLYPTAFFEGLEPGDSVSVRVISPGSVLNISGAPIGLYWVWDSNTEEGLPIGSYKVKPVNDPDVLNRGPQDQVPVATPEVVFERNKDIPNLNEADLPKVFPTPVEYSTFNGTFALNSDVIIDYLPEFENEARYLSGEMARILGDSLAMSTDSRGGQGRKILLRRAETEPEGYRLSIRPRTVTISASDSAGIFYGIQSLKTAIPPEAWTADQPSVAVPAMEVSDHPRFGFRAFMQDVSRNFRSKEQILKTLDLMSLYKLNVFHFHFNDDEGWRIEIPGLPELTEVGSRRAHTLTNEEHLQPSHGSGPNSNYPGSGYYTTEDFIEILEYATERHIRVIPEIETPGHARAAIKSMDARYRRLMEQGQVEEAPRYLLRDLRDRSEYRSVQGWDDNVIDVSLPSTYRFLGKVIDELQAMYKEAGAPLDRIHMGGDEVPNGVWELSPSVIRFVRDNPEVESVGGLWSYFFKRVNNMLKERGLSLYGWEEIGMKEALWGGESHHVADTAFAKEDVQVDVWNNVMGSGAEDLAYRLANAGYKVVLSGVSNFYFDLAYVKAFPEPGLYWGGFNSLDKPFSFIPYNYYKNAKTDLLGRPLAADHFNDMVRLSEEGRENIVGIQSLLWAEKLINDERQEYMLTPKLLAMAERAWAPKPEWAEGDWSSENENQYNEAWSQFLNSAAKRELPRLDNYAGGFAYRIPTPGAVVQDSMVHANVQMPGFVIRYTTDGSEPTAESTKYTEPFALPEETVVKMRVFNHAGRAGRPITIE</sequence>
<dbReference type="Pfam" id="PF00728">
    <property type="entry name" value="Glyco_hydro_20"/>
    <property type="match status" value="1"/>
</dbReference>
<dbReference type="InterPro" id="IPR015883">
    <property type="entry name" value="Glyco_hydro_20_cat"/>
</dbReference>
<dbReference type="Gene3D" id="3.30.379.10">
    <property type="entry name" value="Chitobiase/beta-hexosaminidase domain 2-like"/>
    <property type="match status" value="1"/>
</dbReference>
<dbReference type="SUPFAM" id="SSF49384">
    <property type="entry name" value="Carbohydrate-binding domain"/>
    <property type="match status" value="1"/>
</dbReference>
<feature type="signal peptide" evidence="9">
    <location>
        <begin position="1"/>
        <end position="23"/>
    </location>
</feature>
<dbReference type="InterPro" id="IPR025705">
    <property type="entry name" value="Beta_hexosaminidase_sua/sub"/>
</dbReference>
<dbReference type="Pfam" id="PF03173">
    <property type="entry name" value="CHB_HEX"/>
    <property type="match status" value="1"/>
</dbReference>
<dbReference type="InterPro" id="IPR004867">
    <property type="entry name" value="CHB_C_dom"/>
</dbReference>
<dbReference type="GO" id="GO:0004563">
    <property type="term" value="F:beta-N-acetylhexosaminidase activity"/>
    <property type="evidence" value="ECO:0007669"/>
    <property type="project" value="UniProtKB-EC"/>
</dbReference>
<evidence type="ECO:0000256" key="1">
    <source>
        <dbReference type="ARBA" id="ARBA00001231"/>
    </source>
</evidence>
<dbReference type="Proteomes" id="UP000473278">
    <property type="component" value="Unassembled WGS sequence"/>
</dbReference>
<dbReference type="InterPro" id="IPR029018">
    <property type="entry name" value="Hex-like_dom2"/>
</dbReference>
<feature type="domain" description="Chitobiase/beta-hexosaminidases N-terminal" evidence="10">
    <location>
        <begin position="31"/>
        <end position="175"/>
    </location>
</feature>
<dbReference type="PANTHER" id="PTHR22600:SF57">
    <property type="entry name" value="BETA-N-ACETYLHEXOSAMINIDASE"/>
    <property type="match status" value="1"/>
</dbReference>
<dbReference type="Gene3D" id="2.60.40.10">
    <property type="entry name" value="Immunoglobulins"/>
    <property type="match status" value="1"/>
</dbReference>
<comment type="catalytic activity">
    <reaction evidence="1">
        <text>Hydrolysis of terminal non-reducing N-acetyl-D-hexosamine residues in N-acetyl-beta-D-hexosaminides.</text>
        <dbReference type="EC" id="3.2.1.52"/>
    </reaction>
</comment>
<dbReference type="SUPFAM" id="SSF55545">
    <property type="entry name" value="beta-N-acetylhexosaminidase-like domain"/>
    <property type="match status" value="1"/>
</dbReference>
<dbReference type="Gene3D" id="2.60.40.290">
    <property type="match status" value="1"/>
</dbReference>
<dbReference type="InterPro" id="IPR012291">
    <property type="entry name" value="CBM2_carb-bd_dom_sf"/>
</dbReference>
<reference evidence="11 12" key="1">
    <citation type="submission" date="2020-02" db="EMBL/GenBank/DDBJ databases">
        <title>Balneolaceae bacterium YR4-1, complete genome.</title>
        <authorList>
            <person name="Li Y."/>
            <person name="Wu S."/>
        </authorList>
    </citation>
    <scope>NUCLEOTIDE SEQUENCE [LARGE SCALE GENOMIC DNA]</scope>
    <source>
        <strain evidence="11 12">YR4-1</strain>
    </source>
</reference>
<evidence type="ECO:0000256" key="7">
    <source>
        <dbReference type="ARBA" id="ARBA00033000"/>
    </source>
</evidence>
<organism evidence="11 12">
    <name type="scientific">Halalkalibaculum roseum</name>
    <dbReference type="NCBI Taxonomy" id="2709311"/>
    <lineage>
        <taxon>Bacteria</taxon>
        <taxon>Pseudomonadati</taxon>
        <taxon>Balneolota</taxon>
        <taxon>Balneolia</taxon>
        <taxon>Balneolales</taxon>
        <taxon>Balneolaceae</taxon>
        <taxon>Halalkalibaculum</taxon>
    </lineage>
</organism>
<dbReference type="PRINTS" id="PR00738">
    <property type="entry name" value="GLHYDRLASE20"/>
</dbReference>
<dbReference type="InterPro" id="IPR008965">
    <property type="entry name" value="CBM2/CBM3_carb-bd_dom_sf"/>
</dbReference>
<comment type="caution">
    <text evidence="11">The sequence shown here is derived from an EMBL/GenBank/DDBJ whole genome shotgun (WGS) entry which is preliminary data.</text>
</comment>
<keyword evidence="9" id="KW-0732">Signal</keyword>
<feature type="active site" description="Proton donor" evidence="8">
    <location>
        <position position="526"/>
    </location>
</feature>
<evidence type="ECO:0000256" key="8">
    <source>
        <dbReference type="PIRSR" id="PIRSR625705-1"/>
    </source>
</evidence>
<feature type="chain" id="PRO_5027011767" description="beta-N-acetylhexosaminidase" evidence="9">
    <location>
        <begin position="24"/>
        <end position="856"/>
    </location>
</feature>
<keyword evidence="12" id="KW-1185">Reference proteome</keyword>
<dbReference type="GO" id="GO:0016020">
    <property type="term" value="C:membrane"/>
    <property type="evidence" value="ECO:0007669"/>
    <property type="project" value="TreeGrafter"/>
</dbReference>
<dbReference type="Pfam" id="PF02838">
    <property type="entry name" value="Glyco_hydro_20b"/>
    <property type="match status" value="1"/>
</dbReference>
<name>A0A6M1T5L5_9BACT</name>
<gene>
    <name evidence="11" type="ORF">G3570_03045</name>
</gene>
<dbReference type="SUPFAM" id="SSF81296">
    <property type="entry name" value="E set domains"/>
    <property type="match status" value="1"/>
</dbReference>
<dbReference type="PANTHER" id="PTHR22600">
    <property type="entry name" value="BETA-HEXOSAMINIDASE"/>
    <property type="match status" value="1"/>
</dbReference>
<dbReference type="InterPro" id="IPR015882">
    <property type="entry name" value="HEX_bac_N"/>
</dbReference>
<dbReference type="EMBL" id="JAALLT010000001">
    <property type="protein sequence ID" value="NGP75593.1"/>
    <property type="molecule type" value="Genomic_DNA"/>
</dbReference>
<evidence type="ECO:0000256" key="5">
    <source>
        <dbReference type="ARBA" id="ARBA00023295"/>
    </source>
</evidence>